<organism evidence="1 2">
    <name type="scientific">Ancylostoma ceylanicum</name>
    <dbReference type="NCBI Taxonomy" id="53326"/>
    <lineage>
        <taxon>Eukaryota</taxon>
        <taxon>Metazoa</taxon>
        <taxon>Ecdysozoa</taxon>
        <taxon>Nematoda</taxon>
        <taxon>Chromadorea</taxon>
        <taxon>Rhabditida</taxon>
        <taxon>Rhabditina</taxon>
        <taxon>Rhabditomorpha</taxon>
        <taxon>Strongyloidea</taxon>
        <taxon>Ancylostomatidae</taxon>
        <taxon>Ancylostomatinae</taxon>
        <taxon>Ancylostoma</taxon>
    </lineage>
</organism>
<dbReference type="EMBL" id="JARK01001353">
    <property type="protein sequence ID" value="EYC22451.1"/>
    <property type="molecule type" value="Genomic_DNA"/>
</dbReference>
<sequence length="135" mass="14880">MVRVRAGAPCRHSLVLETPGYASAPSTAENTEIRDHQWRRAVLAGSSVKNAKDMRPPIQKGASAPELWKTQGCGSTDGERIYKYQPDRPANAGLPGFFSCSLRSRCLYMTSFSRHADHPIFVKTPASRNLMRCGS</sequence>
<name>A0A016V5C2_9BILA</name>
<protein>
    <submittedName>
        <fullName evidence="1">Uncharacterized protein</fullName>
    </submittedName>
</protein>
<dbReference type="Proteomes" id="UP000024635">
    <property type="component" value="Unassembled WGS sequence"/>
</dbReference>
<dbReference type="AlphaFoldDB" id="A0A016V5C2"/>
<comment type="caution">
    <text evidence="1">The sequence shown here is derived from an EMBL/GenBank/DDBJ whole genome shotgun (WGS) entry which is preliminary data.</text>
</comment>
<keyword evidence="2" id="KW-1185">Reference proteome</keyword>
<proteinExistence type="predicted"/>
<gene>
    <name evidence="1" type="primary">Acey_s0017.g3358</name>
    <name evidence="1" type="ORF">Y032_0017g3358</name>
</gene>
<reference evidence="2" key="1">
    <citation type="journal article" date="2015" name="Nat. Genet.">
        <title>The genome and transcriptome of the zoonotic hookworm Ancylostoma ceylanicum identify infection-specific gene families.</title>
        <authorList>
            <person name="Schwarz E.M."/>
            <person name="Hu Y."/>
            <person name="Antoshechkin I."/>
            <person name="Miller M.M."/>
            <person name="Sternberg P.W."/>
            <person name="Aroian R.V."/>
        </authorList>
    </citation>
    <scope>NUCLEOTIDE SEQUENCE</scope>
    <source>
        <strain evidence="2">HY135</strain>
    </source>
</reference>
<accession>A0A016V5C2</accession>
<evidence type="ECO:0000313" key="2">
    <source>
        <dbReference type="Proteomes" id="UP000024635"/>
    </source>
</evidence>
<evidence type="ECO:0000313" key="1">
    <source>
        <dbReference type="EMBL" id="EYC22451.1"/>
    </source>
</evidence>